<accession>A0A081RUI4</accession>
<gene>
    <name evidence="1" type="ORF">MEG1DRAFT_03038</name>
</gene>
<proteinExistence type="predicted"/>
<sequence>MEYQKIGQMSLKNSGGFVARIQFSYIDDNGEKFLSKQSDDITLGVTKTLDPGDLGVPDGMMVYMHVFVVWGRDNEAHQVFSYKKGSQAIANYMISGTTLNNDLGLIDVIQ</sequence>
<organism evidence="1 2">
    <name type="scientific">Photorhabdus temperata subsp. temperata Meg1</name>
    <dbReference type="NCBI Taxonomy" id="1393735"/>
    <lineage>
        <taxon>Bacteria</taxon>
        <taxon>Pseudomonadati</taxon>
        <taxon>Pseudomonadota</taxon>
        <taxon>Gammaproteobacteria</taxon>
        <taxon>Enterobacterales</taxon>
        <taxon>Morganellaceae</taxon>
        <taxon>Photorhabdus</taxon>
    </lineage>
</organism>
<dbReference type="EMBL" id="JGVH01000051">
    <property type="protein sequence ID" value="KER02337.1"/>
    <property type="molecule type" value="Genomic_DNA"/>
</dbReference>
<dbReference type="AlphaFoldDB" id="A0A081RUI4"/>
<protein>
    <submittedName>
        <fullName evidence="1">Uncharacterized protein</fullName>
    </submittedName>
</protein>
<evidence type="ECO:0000313" key="2">
    <source>
        <dbReference type="Proteomes" id="UP000028002"/>
    </source>
</evidence>
<dbReference type="Proteomes" id="UP000028002">
    <property type="component" value="Unassembled WGS sequence"/>
</dbReference>
<reference evidence="1 2" key="1">
    <citation type="submission" date="2014-03" db="EMBL/GenBank/DDBJ databases">
        <title>Draft Genome of Photorhabdus temperata Meg1.</title>
        <authorList>
            <person name="Hurst S.G.IV."/>
            <person name="Morris K."/>
            <person name="Thomas K."/>
            <person name="Tisa L.S."/>
        </authorList>
    </citation>
    <scope>NUCLEOTIDE SEQUENCE [LARGE SCALE GENOMIC DNA]</scope>
    <source>
        <strain evidence="1 2">Meg1</strain>
    </source>
</reference>
<dbReference type="RefSeq" id="WP_023045093.1">
    <property type="nucleotide sequence ID" value="NZ_CAWLUD010000051.1"/>
</dbReference>
<name>A0A081RUI4_PHOTE</name>
<comment type="caution">
    <text evidence="1">The sequence shown here is derived from an EMBL/GenBank/DDBJ whole genome shotgun (WGS) entry which is preliminary data.</text>
</comment>
<dbReference type="PATRIC" id="fig|1393735.3.peg.3094"/>
<evidence type="ECO:0000313" key="1">
    <source>
        <dbReference type="EMBL" id="KER02337.1"/>
    </source>
</evidence>